<dbReference type="Proteomes" id="UP000054408">
    <property type="component" value="Unassembled WGS sequence"/>
</dbReference>
<evidence type="ECO:0000259" key="11">
    <source>
        <dbReference type="Pfam" id="PF03733"/>
    </source>
</evidence>
<keyword evidence="6" id="KW-0406">Ion transport</keyword>
<keyword evidence="2" id="KW-0813">Transport</keyword>
<keyword evidence="5 9" id="KW-1133">Transmembrane helix</keyword>
<dbReference type="PANTHER" id="PTHR31503">
    <property type="entry name" value="VACUOLAR CALCIUM ION TRANSPORTER"/>
    <property type="match status" value="1"/>
</dbReference>
<dbReference type="PANTHER" id="PTHR31503:SF10">
    <property type="entry name" value="VNX1 PROTEIN"/>
    <property type="match status" value="1"/>
</dbReference>
<evidence type="ECO:0000256" key="9">
    <source>
        <dbReference type="SAM" id="Phobius"/>
    </source>
</evidence>
<keyword evidence="7 9" id="KW-0472">Membrane</keyword>
<dbReference type="InterPro" id="IPR044880">
    <property type="entry name" value="NCX_ion-bd_dom_sf"/>
</dbReference>
<dbReference type="OrthoDB" id="10266022at2759"/>
<feature type="transmembrane region" description="Helical" evidence="9">
    <location>
        <begin position="395"/>
        <end position="419"/>
    </location>
</feature>
<dbReference type="AlphaFoldDB" id="A0A0L0DKI8"/>
<evidence type="ECO:0000256" key="4">
    <source>
        <dbReference type="ARBA" id="ARBA00022692"/>
    </source>
</evidence>
<evidence type="ECO:0000256" key="5">
    <source>
        <dbReference type="ARBA" id="ARBA00022989"/>
    </source>
</evidence>
<keyword evidence="4 9" id="KW-0812">Transmembrane</keyword>
<dbReference type="GO" id="GO:0005774">
    <property type="term" value="C:vacuolar membrane"/>
    <property type="evidence" value="ECO:0007669"/>
    <property type="project" value="UniProtKB-ARBA"/>
</dbReference>
<proteinExistence type="predicted"/>
<evidence type="ECO:0000256" key="1">
    <source>
        <dbReference type="ARBA" id="ARBA00004127"/>
    </source>
</evidence>
<dbReference type="RefSeq" id="XP_013755116.1">
    <property type="nucleotide sequence ID" value="XM_013899662.1"/>
</dbReference>
<evidence type="ECO:0000256" key="2">
    <source>
        <dbReference type="ARBA" id="ARBA00022448"/>
    </source>
</evidence>
<keyword evidence="13" id="KW-1185">Reference proteome</keyword>
<name>A0A0L0DKI8_THETB</name>
<dbReference type="Gene3D" id="1.20.1420.30">
    <property type="entry name" value="NCX, central ion-binding region"/>
    <property type="match status" value="1"/>
</dbReference>
<evidence type="ECO:0000256" key="3">
    <source>
        <dbReference type="ARBA" id="ARBA00022553"/>
    </source>
</evidence>
<dbReference type="InterPro" id="IPR004713">
    <property type="entry name" value="CaH_exchang"/>
</dbReference>
<feature type="transmembrane region" description="Helical" evidence="9">
    <location>
        <begin position="581"/>
        <end position="600"/>
    </location>
</feature>
<organism evidence="12 13">
    <name type="scientific">Thecamonas trahens ATCC 50062</name>
    <dbReference type="NCBI Taxonomy" id="461836"/>
    <lineage>
        <taxon>Eukaryota</taxon>
        <taxon>Apusozoa</taxon>
        <taxon>Apusomonadida</taxon>
        <taxon>Apusomonadidae</taxon>
        <taxon>Thecamonas</taxon>
    </lineage>
</organism>
<feature type="transmembrane region" description="Helical" evidence="9">
    <location>
        <begin position="460"/>
        <end position="483"/>
    </location>
</feature>
<dbReference type="Pfam" id="PF03733">
    <property type="entry name" value="YccF"/>
    <property type="match status" value="1"/>
</dbReference>
<feature type="transmembrane region" description="Helical" evidence="9">
    <location>
        <begin position="531"/>
        <end position="551"/>
    </location>
</feature>
<feature type="domain" description="Sodium/calcium exchanger membrane region" evidence="10">
    <location>
        <begin position="590"/>
        <end position="734"/>
    </location>
</feature>
<comment type="subcellular location">
    <subcellularLocation>
        <location evidence="1">Endomembrane system</location>
        <topology evidence="1">Multi-pass membrane protein</topology>
    </subcellularLocation>
</comment>
<feature type="domain" description="Sodium/calcium exchanger membrane region" evidence="10">
    <location>
        <begin position="366"/>
        <end position="483"/>
    </location>
</feature>
<accession>A0A0L0DKI8</accession>
<dbReference type="GO" id="GO:0012505">
    <property type="term" value="C:endomembrane system"/>
    <property type="evidence" value="ECO:0007669"/>
    <property type="project" value="UniProtKB-SubCell"/>
</dbReference>
<dbReference type="InterPro" id="IPR005185">
    <property type="entry name" value="YccF"/>
</dbReference>
<sequence>MSSTVPRIRPRRRRRESLSLSEEEDASVAGGFDGLNVRPRNLEERHQVLNYLFGFAPTAKSVTRSSTPRLLRDDATSSPAPLPAFEPAASRSIFGFGEASLVTVGNVVWLILFGWWIALLYLALAGVLAISWVGRYHASLLWHLSSWYLWPFGRALERVGGGNVTPSLLPAKARLYGSTVSIGSAGESARAEAGEGGRIDAAGDAERPLSGLGGRSSSLAGINANNGLETQAHNNAAADQGAVEALLGKLVYYVLAFPVLALVHVVVSAMMWMSVVMIPMFELNMRGLKALYEEPLTLFVGESTPRAGAQIVMCTYKAADSRYFYYERFGVNVVLLNMFPFVGLTLILGYLGEHVVFLKPISTPGVIFVSSLLSTVPIAYFIGMAISSISAQSTFAVGAVLNATFGSIIELILYAKLLLSGYSSIVKAAVTGSLLGVMLFMPGLSMVVGGLKFKSQRFNATAAGVSSVLLLIAIIGAFSPTVFYNIYGTYSLSCTFCAPTNSSLACTGCAYIEGANELNADPIYQDRARPLSYVCAAILPMAYFVGLLFTLKTHKHIYEVTEFSDDDSNGSEEGGGHNAPAWSNLVCISVLLSCTILFALVSETLVDSIQPILASLGISELFLGLTLLALVPNTAEFANAVQFALQNNVMLSMEIGASAAAQITLIQMPVLTFFSAIVGTDDADTFTLIFPQLHLFAVIFGVIILNYNSLDGQSNYFQGAAFCIVYAALVATFYFVPDVPGIN</sequence>
<protein>
    <submittedName>
        <fullName evidence="12">Uncharacterized protein</fullName>
    </submittedName>
</protein>
<dbReference type="GO" id="GO:0015369">
    <property type="term" value="F:calcium:proton antiporter activity"/>
    <property type="evidence" value="ECO:0007669"/>
    <property type="project" value="TreeGrafter"/>
</dbReference>
<evidence type="ECO:0000259" key="10">
    <source>
        <dbReference type="Pfam" id="PF01699"/>
    </source>
</evidence>
<feature type="transmembrane region" description="Helical" evidence="9">
    <location>
        <begin position="107"/>
        <end position="133"/>
    </location>
</feature>
<dbReference type="EMBL" id="GL349475">
    <property type="protein sequence ID" value="KNC52807.1"/>
    <property type="molecule type" value="Genomic_DNA"/>
</dbReference>
<feature type="transmembrane region" description="Helical" evidence="9">
    <location>
        <begin position="651"/>
        <end position="677"/>
    </location>
</feature>
<dbReference type="GO" id="GO:0006874">
    <property type="term" value="P:intracellular calcium ion homeostasis"/>
    <property type="evidence" value="ECO:0007669"/>
    <property type="project" value="TreeGrafter"/>
</dbReference>
<feature type="transmembrane region" description="Helical" evidence="9">
    <location>
        <begin position="329"/>
        <end position="351"/>
    </location>
</feature>
<reference evidence="12 13" key="1">
    <citation type="submission" date="2010-05" db="EMBL/GenBank/DDBJ databases">
        <title>The Genome Sequence of Thecamonas trahens ATCC 50062.</title>
        <authorList>
            <consortium name="The Broad Institute Genome Sequencing Platform"/>
            <person name="Russ C."/>
            <person name="Cuomo C."/>
            <person name="Shea T."/>
            <person name="Young S.K."/>
            <person name="Zeng Q."/>
            <person name="Koehrsen M."/>
            <person name="Haas B."/>
            <person name="Borodovsky M."/>
            <person name="Guigo R."/>
            <person name="Alvarado L."/>
            <person name="Berlin A."/>
            <person name="Bochicchio J."/>
            <person name="Borenstein D."/>
            <person name="Chapman S."/>
            <person name="Chen Z."/>
            <person name="Freedman E."/>
            <person name="Gellesch M."/>
            <person name="Goldberg J."/>
            <person name="Griggs A."/>
            <person name="Gujja S."/>
            <person name="Heilman E."/>
            <person name="Heiman D."/>
            <person name="Hepburn T."/>
            <person name="Howarth C."/>
            <person name="Jen D."/>
            <person name="Larson L."/>
            <person name="Mehta T."/>
            <person name="Park D."/>
            <person name="Pearson M."/>
            <person name="Roberts A."/>
            <person name="Saif S."/>
            <person name="Shenoy N."/>
            <person name="Sisk P."/>
            <person name="Stolte C."/>
            <person name="Sykes S."/>
            <person name="Thomson T."/>
            <person name="Walk T."/>
            <person name="White J."/>
            <person name="Yandava C."/>
            <person name="Burger G."/>
            <person name="Gray M.W."/>
            <person name="Holland P.W.H."/>
            <person name="King N."/>
            <person name="Lang F.B.F."/>
            <person name="Roger A.J."/>
            <person name="Ruiz-Trillo I."/>
            <person name="Lander E."/>
            <person name="Nusbaum C."/>
        </authorList>
    </citation>
    <scope>NUCLEOTIDE SEQUENCE [LARGE SCALE GENOMIC DNA]</scope>
    <source>
        <strain evidence="12 13">ATCC 50062</strain>
    </source>
</reference>
<dbReference type="GeneID" id="25567332"/>
<dbReference type="eggNOG" id="KOG1397">
    <property type="taxonomic scope" value="Eukaryota"/>
</dbReference>
<dbReference type="OMA" id="LVCFVSW"/>
<feature type="transmembrane region" description="Helical" evidence="9">
    <location>
        <begin position="363"/>
        <end position="383"/>
    </location>
</feature>
<dbReference type="FunFam" id="1.20.1420.30:FF:000014">
    <property type="entry name" value="Cation/H+ exchanger protein 2"/>
    <property type="match status" value="1"/>
</dbReference>
<feature type="transmembrane region" description="Helical" evidence="9">
    <location>
        <begin position="250"/>
        <end position="278"/>
    </location>
</feature>
<dbReference type="STRING" id="461836.A0A0L0DKI8"/>
<evidence type="ECO:0000313" key="13">
    <source>
        <dbReference type="Proteomes" id="UP000054408"/>
    </source>
</evidence>
<feature type="transmembrane region" description="Helical" evidence="9">
    <location>
        <begin position="425"/>
        <end position="448"/>
    </location>
</feature>
<feature type="transmembrane region" description="Helical" evidence="9">
    <location>
        <begin position="719"/>
        <end position="736"/>
    </location>
</feature>
<dbReference type="InterPro" id="IPR004837">
    <property type="entry name" value="NaCa_Exmemb"/>
</dbReference>
<evidence type="ECO:0000256" key="6">
    <source>
        <dbReference type="ARBA" id="ARBA00023065"/>
    </source>
</evidence>
<dbReference type="Pfam" id="PF01699">
    <property type="entry name" value="Na_Ca_ex"/>
    <property type="match status" value="2"/>
</dbReference>
<feature type="region of interest" description="Disordered" evidence="8">
    <location>
        <begin position="1"/>
        <end position="24"/>
    </location>
</feature>
<evidence type="ECO:0000313" key="12">
    <source>
        <dbReference type="EMBL" id="KNC52807.1"/>
    </source>
</evidence>
<feature type="transmembrane region" description="Helical" evidence="9">
    <location>
        <begin position="689"/>
        <end position="707"/>
    </location>
</feature>
<keyword evidence="3" id="KW-0597">Phosphoprotein</keyword>
<gene>
    <name evidence="12" type="ORF">AMSG_08699</name>
</gene>
<feature type="domain" description="Inner membrane component" evidence="11">
    <location>
        <begin position="104"/>
        <end position="154"/>
    </location>
</feature>
<evidence type="ECO:0000256" key="8">
    <source>
        <dbReference type="SAM" id="MobiDB-lite"/>
    </source>
</evidence>
<evidence type="ECO:0000256" key="7">
    <source>
        <dbReference type="ARBA" id="ARBA00023136"/>
    </source>
</evidence>